<dbReference type="EMBL" id="FPJO01000010">
    <property type="protein sequence ID" value="SFY07299.1"/>
    <property type="molecule type" value="Genomic_DNA"/>
</dbReference>
<dbReference type="AlphaFoldDB" id="A0A1K2C8U8"/>
<accession>A0A1K2C8U8</accession>
<protein>
    <submittedName>
        <fullName evidence="1">AMP-binding enzyme</fullName>
    </submittedName>
</protein>
<name>A0A1K2C8U8_STRAR</name>
<dbReference type="Gene3D" id="3.40.50.12780">
    <property type="entry name" value="N-terminal domain of ligase-like"/>
    <property type="match status" value="1"/>
</dbReference>
<dbReference type="SUPFAM" id="SSF56801">
    <property type="entry name" value="Acetyl-CoA synthetase-like"/>
    <property type="match status" value="1"/>
</dbReference>
<dbReference type="STRING" id="1893.SAMN02787144_1010137"/>
<evidence type="ECO:0000313" key="1">
    <source>
        <dbReference type="EMBL" id="SFY07299.1"/>
    </source>
</evidence>
<organism evidence="1 2">
    <name type="scientific">Streptomyces atratus</name>
    <dbReference type="NCBI Taxonomy" id="1893"/>
    <lineage>
        <taxon>Bacteria</taxon>
        <taxon>Bacillati</taxon>
        <taxon>Actinomycetota</taxon>
        <taxon>Actinomycetes</taxon>
        <taxon>Kitasatosporales</taxon>
        <taxon>Streptomycetaceae</taxon>
        <taxon>Streptomyces</taxon>
    </lineage>
</organism>
<dbReference type="InterPro" id="IPR042099">
    <property type="entry name" value="ANL_N_sf"/>
</dbReference>
<sequence>MSSAIAAPASEQELREYLSQMLRWHFGEETGSRFWVGYRNALPFDPVADIHTFDDLRRFPSRVNKLREVRVEDLVPRGLAEEPPPYVVESGGTTGRPKRAVLSRPRIEQLVDMYCAYVPEAAGHTMLSLFPTGPHLAGNWQRRWARRLRVPYLQVDIDPRWVKSGIGAEVRQRYVEHVLAQARDVLRTQHVGHLLVTPPLLRALARSAELAERVRATVRVITWGGARMTREELYEYAQLVFPDAVFVATYASSITGTRALLRRSTAYDDLPVFDPVGPELFLRVVDPGTRGPVPYGARGQVLMHTVTRDMFLPNNLERDLAVRVSRGEEWRGDSVADVVPMAEFEGSRVVEGIY</sequence>
<reference evidence="1 2" key="1">
    <citation type="submission" date="2016-11" db="EMBL/GenBank/DDBJ databases">
        <authorList>
            <person name="Jaros S."/>
            <person name="Januszkiewicz K."/>
            <person name="Wedrychowicz H."/>
        </authorList>
    </citation>
    <scope>NUCLEOTIDE SEQUENCE [LARGE SCALE GENOMIC DNA]</scope>
    <source>
        <strain evidence="1 2">OK807</strain>
    </source>
</reference>
<gene>
    <name evidence="1" type="ORF">SAMN02787144_1010137</name>
</gene>
<dbReference type="Proteomes" id="UP000181909">
    <property type="component" value="Unassembled WGS sequence"/>
</dbReference>
<proteinExistence type="predicted"/>
<dbReference type="OrthoDB" id="179194at2"/>
<dbReference type="RefSeq" id="WP_072486372.1">
    <property type="nucleotide sequence ID" value="NZ_CP108276.1"/>
</dbReference>
<evidence type="ECO:0000313" key="2">
    <source>
        <dbReference type="Proteomes" id="UP000181909"/>
    </source>
</evidence>